<name>A0AAV4Q5A1_CAEEX</name>
<proteinExistence type="predicted"/>
<keyword evidence="2" id="KW-1185">Reference proteome</keyword>
<protein>
    <submittedName>
        <fullName evidence="1">Uncharacterized protein</fullName>
    </submittedName>
</protein>
<gene>
    <name evidence="1" type="ORF">CEXT_744201</name>
</gene>
<comment type="caution">
    <text evidence="1">The sequence shown here is derived from an EMBL/GenBank/DDBJ whole genome shotgun (WGS) entry which is preliminary data.</text>
</comment>
<reference evidence="1 2" key="1">
    <citation type="submission" date="2021-06" db="EMBL/GenBank/DDBJ databases">
        <title>Caerostris extrusa draft genome.</title>
        <authorList>
            <person name="Kono N."/>
            <person name="Arakawa K."/>
        </authorList>
    </citation>
    <scope>NUCLEOTIDE SEQUENCE [LARGE SCALE GENOMIC DNA]</scope>
</reference>
<dbReference type="EMBL" id="BPLR01005810">
    <property type="protein sequence ID" value="GIY05138.1"/>
    <property type="molecule type" value="Genomic_DNA"/>
</dbReference>
<evidence type="ECO:0000313" key="2">
    <source>
        <dbReference type="Proteomes" id="UP001054945"/>
    </source>
</evidence>
<dbReference type="Proteomes" id="UP001054945">
    <property type="component" value="Unassembled WGS sequence"/>
</dbReference>
<organism evidence="1 2">
    <name type="scientific">Caerostris extrusa</name>
    <name type="common">Bark spider</name>
    <name type="synonym">Caerostris bankana</name>
    <dbReference type="NCBI Taxonomy" id="172846"/>
    <lineage>
        <taxon>Eukaryota</taxon>
        <taxon>Metazoa</taxon>
        <taxon>Ecdysozoa</taxon>
        <taxon>Arthropoda</taxon>
        <taxon>Chelicerata</taxon>
        <taxon>Arachnida</taxon>
        <taxon>Araneae</taxon>
        <taxon>Araneomorphae</taxon>
        <taxon>Entelegynae</taxon>
        <taxon>Araneoidea</taxon>
        <taxon>Araneidae</taxon>
        <taxon>Caerostris</taxon>
    </lineage>
</organism>
<dbReference type="AlphaFoldDB" id="A0AAV4Q5A1"/>
<accession>A0AAV4Q5A1</accession>
<evidence type="ECO:0000313" key="1">
    <source>
        <dbReference type="EMBL" id="GIY05138.1"/>
    </source>
</evidence>
<sequence length="150" mass="17106">MNFGCPYTNLNPAQPSKDRASVPFPAQTLKPSVRHRILNRAHLEWKHNTPSKKQLRIVILSIIIRCTNLNPAQPSKDRASDLYLEAQHTLYGITMACYSNYNNHEFWLSRALIGRLFNPSASTSFRHTFIFPPTKTFCAASLTCFLTKLP</sequence>